<dbReference type="NCBIfam" id="TIGR02831">
    <property type="entry name" value="spo_II_M"/>
    <property type="match status" value="1"/>
</dbReference>
<organism evidence="2 3">
    <name type="scientific">Clostridium celatum DSM 1785</name>
    <dbReference type="NCBI Taxonomy" id="545697"/>
    <lineage>
        <taxon>Bacteria</taxon>
        <taxon>Bacillati</taxon>
        <taxon>Bacillota</taxon>
        <taxon>Clostridia</taxon>
        <taxon>Eubacteriales</taxon>
        <taxon>Clostridiaceae</taxon>
        <taxon>Clostridium</taxon>
    </lineage>
</organism>
<dbReference type="HOGENOM" id="CLU_085980_0_0_9"/>
<sequence length="211" mass="23965">MNILNKLNFNYKENKLFYMMVFVFFCVGIVLGTYMVKYMNLNDSTDLAGYFSSFTKSITEDPVNNKVLLIDILKKNLMLIGIIIVLAFTVFGTPFILLVDLIKGFTLGYTFSFLISTFDGKGIWLALVSILPQNIIYIPCFIALSIVAIEFSSTKLRDRFFNKSKVNTIVERELIFKVGVLLCVFMVGTLVEAYLSPGLIRFVVTNVYKVI</sequence>
<feature type="transmembrane region" description="Helical" evidence="1">
    <location>
        <begin position="77"/>
        <end position="99"/>
    </location>
</feature>
<evidence type="ECO:0000256" key="1">
    <source>
        <dbReference type="SAM" id="Phobius"/>
    </source>
</evidence>
<dbReference type="InterPro" id="IPR014196">
    <property type="entry name" value="SpoIIM"/>
</dbReference>
<proteinExistence type="predicted"/>
<dbReference type="OrthoDB" id="1707382at2"/>
<dbReference type="InterPro" id="IPR002798">
    <property type="entry name" value="SpoIIM-like"/>
</dbReference>
<dbReference type="STRING" id="545697.HMPREF0216_01627"/>
<evidence type="ECO:0000313" key="2">
    <source>
        <dbReference type="EMBL" id="EKY27024.1"/>
    </source>
</evidence>
<accession>L1QG92</accession>
<evidence type="ECO:0000313" key="3">
    <source>
        <dbReference type="Proteomes" id="UP000010420"/>
    </source>
</evidence>
<comment type="caution">
    <text evidence="2">The sequence shown here is derived from an EMBL/GenBank/DDBJ whole genome shotgun (WGS) entry which is preliminary data.</text>
</comment>
<feature type="transmembrane region" description="Helical" evidence="1">
    <location>
        <begin position="174"/>
        <end position="195"/>
    </location>
</feature>
<protein>
    <submittedName>
        <fullName evidence="2">Stage II sporulation protein M</fullName>
    </submittedName>
</protein>
<dbReference type="PIRSF" id="PIRSF038973">
    <property type="entry name" value="SpoIIM"/>
    <property type="match status" value="1"/>
</dbReference>
<feature type="transmembrane region" description="Helical" evidence="1">
    <location>
        <begin position="136"/>
        <end position="153"/>
    </location>
</feature>
<dbReference type="Pfam" id="PF01944">
    <property type="entry name" value="SpoIIM"/>
    <property type="match status" value="1"/>
</dbReference>
<keyword evidence="1" id="KW-1133">Transmembrane helix</keyword>
<dbReference type="Proteomes" id="UP000010420">
    <property type="component" value="Unassembled WGS sequence"/>
</dbReference>
<dbReference type="RefSeq" id="WP_005213139.1">
    <property type="nucleotide sequence ID" value="NZ_KB291640.1"/>
</dbReference>
<gene>
    <name evidence="2" type="ORF">HMPREF0216_01627</name>
</gene>
<keyword evidence="1" id="KW-0472">Membrane</keyword>
<keyword evidence="1" id="KW-0812">Transmembrane</keyword>
<dbReference type="AlphaFoldDB" id="L1QG92"/>
<feature type="transmembrane region" description="Helical" evidence="1">
    <location>
        <begin position="111"/>
        <end position="130"/>
    </location>
</feature>
<keyword evidence="3" id="KW-1185">Reference proteome</keyword>
<feature type="transmembrane region" description="Helical" evidence="1">
    <location>
        <begin position="16"/>
        <end position="36"/>
    </location>
</feature>
<name>L1QG92_9CLOT</name>
<dbReference type="PATRIC" id="fig|545697.3.peg.1602"/>
<dbReference type="eggNOG" id="COG1300">
    <property type="taxonomic scope" value="Bacteria"/>
</dbReference>
<reference evidence="2 3" key="1">
    <citation type="submission" date="2012-05" db="EMBL/GenBank/DDBJ databases">
        <authorList>
            <person name="Weinstock G."/>
            <person name="Sodergren E."/>
            <person name="Lobos E.A."/>
            <person name="Fulton L."/>
            <person name="Fulton R."/>
            <person name="Courtney L."/>
            <person name="Fronick C."/>
            <person name="O'Laughlin M."/>
            <person name="Godfrey J."/>
            <person name="Wilson R.M."/>
            <person name="Miner T."/>
            <person name="Farmer C."/>
            <person name="Delehaunty K."/>
            <person name="Cordes M."/>
            <person name="Minx P."/>
            <person name="Tomlinson C."/>
            <person name="Chen J."/>
            <person name="Wollam A."/>
            <person name="Pepin K.H."/>
            <person name="Bhonagiri V."/>
            <person name="Zhang X."/>
            <person name="Suruliraj S."/>
            <person name="Warren W."/>
            <person name="Mitreva M."/>
            <person name="Mardis E.R."/>
            <person name="Wilson R.K."/>
        </authorList>
    </citation>
    <scope>NUCLEOTIDE SEQUENCE [LARGE SCALE GENOMIC DNA]</scope>
    <source>
        <strain evidence="2 3">DSM 1785</strain>
    </source>
</reference>
<dbReference type="EMBL" id="AMEZ01000048">
    <property type="protein sequence ID" value="EKY27024.1"/>
    <property type="molecule type" value="Genomic_DNA"/>
</dbReference>